<organism evidence="3 4">
    <name type="scientific">Pengzhenrongella frigida</name>
    <dbReference type="NCBI Taxonomy" id="1259133"/>
    <lineage>
        <taxon>Bacteria</taxon>
        <taxon>Bacillati</taxon>
        <taxon>Actinomycetota</taxon>
        <taxon>Actinomycetes</taxon>
        <taxon>Micrococcales</taxon>
        <taxon>Pengzhenrongella</taxon>
    </lineage>
</organism>
<proteinExistence type="predicted"/>
<keyword evidence="4" id="KW-1185">Reference proteome</keyword>
<feature type="region of interest" description="Disordered" evidence="1">
    <location>
        <begin position="121"/>
        <end position="144"/>
    </location>
</feature>
<keyword evidence="2" id="KW-0472">Membrane</keyword>
<feature type="transmembrane region" description="Helical" evidence="2">
    <location>
        <begin position="93"/>
        <end position="115"/>
    </location>
</feature>
<feature type="transmembrane region" description="Helical" evidence="2">
    <location>
        <begin position="36"/>
        <end position="54"/>
    </location>
</feature>
<accession>A0A4V1ZHK3</accession>
<dbReference type="AlphaFoldDB" id="A0A4V1ZHK3"/>
<evidence type="ECO:0000256" key="2">
    <source>
        <dbReference type="SAM" id="Phobius"/>
    </source>
</evidence>
<reference evidence="3 4" key="1">
    <citation type="submission" date="2019-01" db="EMBL/GenBank/DDBJ databases">
        <title>Novel species of Cellulomonas.</title>
        <authorList>
            <person name="Liu Q."/>
            <person name="Xin Y.-H."/>
        </authorList>
    </citation>
    <scope>NUCLEOTIDE SEQUENCE [LARGE SCALE GENOMIC DNA]</scope>
    <source>
        <strain evidence="3 4">HLT2-17</strain>
    </source>
</reference>
<comment type="caution">
    <text evidence="3">The sequence shown here is derived from an EMBL/GenBank/DDBJ whole genome shotgun (WGS) entry which is preliminary data.</text>
</comment>
<dbReference type="InterPro" id="IPR021414">
    <property type="entry name" value="DUF3054"/>
</dbReference>
<dbReference type="OrthoDB" id="3698172at2"/>
<keyword evidence="2" id="KW-1133">Transmembrane helix</keyword>
<gene>
    <name evidence="3" type="ORF">EUA98_03820</name>
</gene>
<dbReference type="Proteomes" id="UP000293764">
    <property type="component" value="Unassembled WGS sequence"/>
</dbReference>
<name>A0A4V1ZHK3_9MICO</name>
<sequence>MRTRTVLAAVADAACIVTFAAVGRSSHAGADAVLDVLRVAWPFLTAGALTWVVTRAWRDPVPMWPVGVGIWAGTWGVGMLLRGLSGGGLAPTFLLVAATALAALLLGWRGIVALVSATRGARSPRGSAQPGSAGRSAQPGSAGR</sequence>
<dbReference type="EMBL" id="SDWW01000006">
    <property type="protein sequence ID" value="RYV52344.1"/>
    <property type="molecule type" value="Genomic_DNA"/>
</dbReference>
<evidence type="ECO:0000313" key="4">
    <source>
        <dbReference type="Proteomes" id="UP000293764"/>
    </source>
</evidence>
<protein>
    <submittedName>
        <fullName evidence="3">DUF3054 domain-containing protein</fullName>
    </submittedName>
</protein>
<evidence type="ECO:0000313" key="3">
    <source>
        <dbReference type="EMBL" id="RYV52344.1"/>
    </source>
</evidence>
<dbReference type="Pfam" id="PF11255">
    <property type="entry name" value="DUF3054"/>
    <property type="match status" value="1"/>
</dbReference>
<dbReference type="RefSeq" id="WP_130101342.1">
    <property type="nucleotide sequence ID" value="NZ_SDWW01000006.1"/>
</dbReference>
<feature type="transmembrane region" description="Helical" evidence="2">
    <location>
        <begin position="61"/>
        <end position="81"/>
    </location>
</feature>
<keyword evidence="2" id="KW-0812">Transmembrane</keyword>
<evidence type="ECO:0000256" key="1">
    <source>
        <dbReference type="SAM" id="MobiDB-lite"/>
    </source>
</evidence>